<dbReference type="SUPFAM" id="SSF117281">
    <property type="entry name" value="Kelch motif"/>
    <property type="match status" value="1"/>
</dbReference>
<keyword evidence="3" id="KW-1185">Reference proteome</keyword>
<dbReference type="Pfam" id="PF00646">
    <property type="entry name" value="F-box"/>
    <property type="match status" value="1"/>
</dbReference>
<reference evidence="3" key="1">
    <citation type="journal article" date="2014" name="Nat. Commun.">
        <title>The emerging biofuel crop Camelina sativa retains a highly undifferentiated hexaploid genome structure.</title>
        <authorList>
            <person name="Kagale S."/>
            <person name="Koh C."/>
            <person name="Nixon J."/>
            <person name="Bollina V."/>
            <person name="Clarke W.E."/>
            <person name="Tuteja R."/>
            <person name="Spillane C."/>
            <person name="Robinson S.J."/>
            <person name="Links M.G."/>
            <person name="Clarke C."/>
            <person name="Higgins E.E."/>
            <person name="Huebert T."/>
            <person name="Sharpe A.G."/>
            <person name="Parkin I.A."/>
        </authorList>
    </citation>
    <scope>NUCLEOTIDE SEQUENCE [LARGE SCALE GENOMIC DNA]</scope>
    <source>
        <strain evidence="3">cv. DH55</strain>
    </source>
</reference>
<dbReference type="Proteomes" id="UP000694864">
    <property type="component" value="Chromosome 10"/>
</dbReference>
<feature type="domain" description="FKB95-like N-terminal Kelch" evidence="2">
    <location>
        <begin position="83"/>
        <end position="362"/>
    </location>
</feature>
<dbReference type="CDD" id="cd22152">
    <property type="entry name" value="F-box_AtAFR-like"/>
    <property type="match status" value="1"/>
</dbReference>
<dbReference type="Gene3D" id="2.120.10.80">
    <property type="entry name" value="Kelch-type beta propeller"/>
    <property type="match status" value="1"/>
</dbReference>
<dbReference type="GeneID" id="104720590"/>
<evidence type="ECO:0000259" key="1">
    <source>
        <dbReference type="Pfam" id="PF00646"/>
    </source>
</evidence>
<name>A0ABM1QHU6_CAMSA</name>
<dbReference type="PANTHER" id="PTHR24414:SF184">
    <property type="entry name" value="GALACTOSE OXIDASE_KELCH REPEAT SUPERFAMILY PROTEIN"/>
    <property type="match status" value="1"/>
</dbReference>
<evidence type="ECO:0000259" key="2">
    <source>
        <dbReference type="Pfam" id="PF25210"/>
    </source>
</evidence>
<evidence type="ECO:0000313" key="4">
    <source>
        <dbReference type="RefSeq" id="XP_019086334.1"/>
    </source>
</evidence>
<proteinExistence type="predicted"/>
<sequence>MSSPEKLLSAPESNSNPSLPDDLLLSCIARISRLYYPTFSLVSKSFQSLLASPELCKAGSLLDHTESCLYVCLQFLPFQTPRWFTLCRKPDHNLPYDTRNKNKKKSSGYVLAKVPSPHPPPVVISSLVAVGSDIYNISGYKSPSSFSIFDCISHTWREAPSLPIKLRTASAGVLDGKIYVVGSCKDGNTKSFKNTFVVFDTTTQVWDHVPSPYSGLKLNFKILCLDEKWHVGTKSDREVVAYNPKEGKWNPVESEMCSYRVSYGYCEIENVLYAVYMTQKGTSEFRWYDTEVGQWRKLEIVLPINLTRVRLVNYGGKMAVLWEEHFNYTEHDEKMIWCAVITLERGKNGEISGKVEWSDHVLTVPIICALQKVLVATI</sequence>
<gene>
    <name evidence="4" type="primary">LOC104720590</name>
</gene>
<organism evidence="3 4">
    <name type="scientific">Camelina sativa</name>
    <name type="common">False flax</name>
    <name type="synonym">Myagrum sativum</name>
    <dbReference type="NCBI Taxonomy" id="90675"/>
    <lineage>
        <taxon>Eukaryota</taxon>
        <taxon>Viridiplantae</taxon>
        <taxon>Streptophyta</taxon>
        <taxon>Embryophyta</taxon>
        <taxon>Tracheophyta</taxon>
        <taxon>Spermatophyta</taxon>
        <taxon>Magnoliopsida</taxon>
        <taxon>eudicotyledons</taxon>
        <taxon>Gunneridae</taxon>
        <taxon>Pentapetalae</taxon>
        <taxon>rosids</taxon>
        <taxon>malvids</taxon>
        <taxon>Brassicales</taxon>
        <taxon>Brassicaceae</taxon>
        <taxon>Camelineae</taxon>
        <taxon>Camelina</taxon>
    </lineage>
</organism>
<dbReference type="InterPro" id="IPR050354">
    <property type="entry name" value="F-box/kelch-repeat_ARATH"/>
</dbReference>
<reference evidence="4" key="2">
    <citation type="submission" date="2025-08" db="UniProtKB">
        <authorList>
            <consortium name="RefSeq"/>
        </authorList>
    </citation>
    <scope>IDENTIFICATION</scope>
    <source>
        <tissue evidence="4">Leaf</tissue>
    </source>
</reference>
<dbReference type="InterPro" id="IPR015915">
    <property type="entry name" value="Kelch-typ_b-propeller"/>
</dbReference>
<dbReference type="InterPro" id="IPR001810">
    <property type="entry name" value="F-box_dom"/>
</dbReference>
<evidence type="ECO:0000313" key="3">
    <source>
        <dbReference type="Proteomes" id="UP000694864"/>
    </source>
</evidence>
<dbReference type="Pfam" id="PF25210">
    <property type="entry name" value="Kelch_FKB95"/>
    <property type="match status" value="1"/>
</dbReference>
<dbReference type="PANTHER" id="PTHR24414">
    <property type="entry name" value="F-BOX/KELCH-REPEAT PROTEIN SKIP4"/>
    <property type="match status" value="1"/>
</dbReference>
<protein>
    <submittedName>
        <fullName evidence="4">LOW QUALITY PROTEIN: putative F-box/kelch-repeat protein At5g38680</fullName>
    </submittedName>
</protein>
<dbReference type="InterPro" id="IPR057499">
    <property type="entry name" value="Kelch_FKB95"/>
</dbReference>
<feature type="domain" description="F-box" evidence="1">
    <location>
        <begin position="18"/>
        <end position="56"/>
    </location>
</feature>
<dbReference type="RefSeq" id="XP_019086334.1">
    <property type="nucleotide sequence ID" value="XM_019230789.1"/>
</dbReference>
<accession>A0ABM1QHU6</accession>